<dbReference type="PROSITE" id="PS50294">
    <property type="entry name" value="WD_REPEATS_REGION"/>
    <property type="match status" value="2"/>
</dbReference>
<dbReference type="InterPro" id="IPR020472">
    <property type="entry name" value="WD40_PAC1"/>
</dbReference>
<dbReference type="InterPro" id="IPR051859">
    <property type="entry name" value="DCAF"/>
</dbReference>
<feature type="repeat" description="WD" evidence="3">
    <location>
        <begin position="319"/>
        <end position="360"/>
    </location>
</feature>
<reference evidence="5 6" key="1">
    <citation type="submission" date="2016-10" db="EMBL/GenBank/DDBJ databases">
        <title>Genome sequence of the basidiomycete white-rot fungus Trametes pubescens.</title>
        <authorList>
            <person name="Makela M.R."/>
            <person name="Granchi Z."/>
            <person name="Peng M."/>
            <person name="De Vries R.P."/>
            <person name="Grigoriev I."/>
            <person name="Riley R."/>
            <person name="Hilden K."/>
        </authorList>
    </citation>
    <scope>NUCLEOTIDE SEQUENCE [LARGE SCALE GENOMIC DNA]</scope>
    <source>
        <strain evidence="5 6">FBCC735</strain>
    </source>
</reference>
<dbReference type="SMART" id="SM00320">
    <property type="entry name" value="WD40"/>
    <property type="match status" value="4"/>
</dbReference>
<evidence type="ECO:0000313" key="5">
    <source>
        <dbReference type="EMBL" id="OJT15950.1"/>
    </source>
</evidence>
<feature type="region of interest" description="Disordered" evidence="4">
    <location>
        <begin position="524"/>
        <end position="562"/>
    </location>
</feature>
<dbReference type="InterPro" id="IPR001680">
    <property type="entry name" value="WD40_rpt"/>
</dbReference>
<dbReference type="PRINTS" id="PR00320">
    <property type="entry name" value="GPROTEINBRPT"/>
</dbReference>
<dbReference type="Gene3D" id="2.130.10.10">
    <property type="entry name" value="YVTN repeat-like/Quinoprotein amine dehydrogenase"/>
    <property type="match status" value="2"/>
</dbReference>
<dbReference type="OrthoDB" id="63070at2759"/>
<evidence type="ECO:0000256" key="4">
    <source>
        <dbReference type="SAM" id="MobiDB-lite"/>
    </source>
</evidence>
<protein>
    <submittedName>
        <fullName evidence="5">LEC14B-like protein</fullName>
    </submittedName>
</protein>
<dbReference type="PANTHER" id="PTHR19847">
    <property type="entry name" value="DDB1- AND CUL4-ASSOCIATED FACTOR 11"/>
    <property type="match status" value="1"/>
</dbReference>
<dbReference type="OMA" id="WAHPAET"/>
<evidence type="ECO:0000256" key="1">
    <source>
        <dbReference type="ARBA" id="ARBA00022574"/>
    </source>
</evidence>
<evidence type="ECO:0000313" key="6">
    <source>
        <dbReference type="Proteomes" id="UP000184267"/>
    </source>
</evidence>
<dbReference type="InterPro" id="IPR036322">
    <property type="entry name" value="WD40_repeat_dom_sf"/>
</dbReference>
<dbReference type="GO" id="GO:0043161">
    <property type="term" value="P:proteasome-mediated ubiquitin-dependent protein catabolic process"/>
    <property type="evidence" value="ECO:0007669"/>
    <property type="project" value="TreeGrafter"/>
</dbReference>
<sequence length="562" mass="62994">MDRDQDTQDEEHQPLQLQELFADANTTGGRERLQRILDAILELQGVQTTRSDGERISATLSIEDLQRLMAIFGSGGAGSRTAELLNEDPEDDDDDPDYIEEDEDDETEVNYLGTGAHYARFDRSRNWWPKITEPTEQGLSLLLNGEFGRVRHQVDSRSGRKNVTRSLFNRGLSARPTYKEDIASEILPNSSGTAVASYPANAYVGQYSSEQVPISFKDPAPAQRRGWDYDEEDHFGIWSCKFSADGKEVIAGGSSMIFVYDLVADKRTVKIAAHSDDVNSCCWADTASGNVLISASDDTFVKVWDRRSLADTRKPSGVLIGHTEGITYVSAKGDGRYVISNGKDQILRLWDLRMMRSNSDFESVAKQHYGVPHFDYRAESYPQPRHKAHPLDCSVMKFTGHEVLRTLIRCHFSPAETTGQQYIYSGSSDGRIHIWSLDGRVVEVLDRSYTLPMALDPTGADPPDITPSRVQPCVRDVSWHSQQPILMSTGWLGRRWGMSEGSVIARHEFKGMSKLKGGLEDWVAQEKAERSDRARRRDQRSGMPGAFDAEGDSMDTSEEEVF</sequence>
<feature type="region of interest" description="Disordered" evidence="4">
    <location>
        <begin position="78"/>
        <end position="103"/>
    </location>
</feature>
<feature type="compositionally biased region" description="Acidic residues" evidence="4">
    <location>
        <begin position="549"/>
        <end position="562"/>
    </location>
</feature>
<comment type="caution">
    <text evidence="5">The sequence shown here is derived from an EMBL/GenBank/DDBJ whole genome shotgun (WGS) entry which is preliminary data.</text>
</comment>
<dbReference type="PANTHER" id="PTHR19847:SF7">
    <property type="entry name" value="DDB1- AND CUL4-ASSOCIATED FACTOR 11"/>
    <property type="match status" value="1"/>
</dbReference>
<evidence type="ECO:0000256" key="3">
    <source>
        <dbReference type="PROSITE-ProRule" id="PRU00221"/>
    </source>
</evidence>
<feature type="repeat" description="WD" evidence="3">
    <location>
        <begin position="271"/>
        <end position="314"/>
    </location>
</feature>
<accession>A0A1M2W8A2</accession>
<proteinExistence type="predicted"/>
<evidence type="ECO:0000256" key="2">
    <source>
        <dbReference type="ARBA" id="ARBA00022737"/>
    </source>
</evidence>
<keyword evidence="6" id="KW-1185">Reference proteome</keyword>
<feature type="compositionally biased region" description="Acidic residues" evidence="4">
    <location>
        <begin position="85"/>
        <end position="103"/>
    </location>
</feature>
<organism evidence="5 6">
    <name type="scientific">Trametes pubescens</name>
    <name type="common">White-rot fungus</name>
    <dbReference type="NCBI Taxonomy" id="154538"/>
    <lineage>
        <taxon>Eukaryota</taxon>
        <taxon>Fungi</taxon>
        <taxon>Dikarya</taxon>
        <taxon>Basidiomycota</taxon>
        <taxon>Agaricomycotina</taxon>
        <taxon>Agaricomycetes</taxon>
        <taxon>Polyporales</taxon>
        <taxon>Polyporaceae</taxon>
        <taxon>Trametes</taxon>
    </lineage>
</organism>
<name>A0A1M2W8A2_TRAPU</name>
<dbReference type="InterPro" id="IPR015943">
    <property type="entry name" value="WD40/YVTN_repeat-like_dom_sf"/>
</dbReference>
<dbReference type="Pfam" id="PF00400">
    <property type="entry name" value="WD40"/>
    <property type="match status" value="4"/>
</dbReference>
<dbReference type="SUPFAM" id="SSF50978">
    <property type="entry name" value="WD40 repeat-like"/>
    <property type="match status" value="1"/>
</dbReference>
<gene>
    <name evidence="5" type="ORF">TRAPUB_13374</name>
</gene>
<dbReference type="Proteomes" id="UP000184267">
    <property type="component" value="Unassembled WGS sequence"/>
</dbReference>
<dbReference type="AlphaFoldDB" id="A0A1M2W8A2"/>
<dbReference type="PROSITE" id="PS50082">
    <property type="entry name" value="WD_REPEATS_2"/>
    <property type="match status" value="2"/>
</dbReference>
<dbReference type="EMBL" id="MNAD01000072">
    <property type="protein sequence ID" value="OJT15950.1"/>
    <property type="molecule type" value="Genomic_DNA"/>
</dbReference>
<dbReference type="STRING" id="154538.A0A1M2W8A2"/>
<keyword evidence="2" id="KW-0677">Repeat</keyword>
<dbReference type="GO" id="GO:0080008">
    <property type="term" value="C:Cul4-RING E3 ubiquitin ligase complex"/>
    <property type="evidence" value="ECO:0007669"/>
    <property type="project" value="TreeGrafter"/>
</dbReference>
<keyword evidence="1 3" id="KW-0853">WD repeat</keyword>